<comment type="subcellular location">
    <subcellularLocation>
        <location evidence="1">Membrane</location>
        <topology evidence="1">Multi-pass membrane protein</topology>
    </subcellularLocation>
</comment>
<evidence type="ECO:0000256" key="3">
    <source>
        <dbReference type="ARBA" id="ARBA00022989"/>
    </source>
</evidence>
<dbReference type="EMBL" id="JAVBVO010000003">
    <property type="protein sequence ID" value="MDZ5759423.1"/>
    <property type="molecule type" value="Genomic_DNA"/>
</dbReference>
<feature type="transmembrane region" description="Helical" evidence="5">
    <location>
        <begin position="106"/>
        <end position="127"/>
    </location>
</feature>
<evidence type="ECO:0000313" key="7">
    <source>
        <dbReference type="EMBL" id="MDZ5759423.1"/>
    </source>
</evidence>
<evidence type="ECO:0000259" key="6">
    <source>
        <dbReference type="Pfam" id="PF04138"/>
    </source>
</evidence>
<dbReference type="GO" id="GO:0016020">
    <property type="term" value="C:membrane"/>
    <property type="evidence" value="ECO:0007669"/>
    <property type="project" value="UniProtKB-SubCell"/>
</dbReference>
<dbReference type="Proteomes" id="UP001290462">
    <property type="component" value="Unassembled WGS sequence"/>
</dbReference>
<feature type="domain" description="GtrA/DPMS transmembrane" evidence="6">
    <location>
        <begin position="51"/>
        <end position="165"/>
    </location>
</feature>
<dbReference type="GO" id="GO:0000271">
    <property type="term" value="P:polysaccharide biosynthetic process"/>
    <property type="evidence" value="ECO:0007669"/>
    <property type="project" value="InterPro"/>
</dbReference>
<dbReference type="Pfam" id="PF04138">
    <property type="entry name" value="GtrA_DPMS_TM"/>
    <property type="match status" value="1"/>
</dbReference>
<name>A0AAW9JV36_CARML</name>
<proteinExistence type="predicted"/>
<keyword evidence="3 5" id="KW-1133">Transmembrane helix</keyword>
<keyword evidence="4 5" id="KW-0472">Membrane</keyword>
<feature type="transmembrane region" description="Helical" evidence="5">
    <location>
        <begin position="139"/>
        <end position="160"/>
    </location>
</feature>
<evidence type="ECO:0000256" key="2">
    <source>
        <dbReference type="ARBA" id="ARBA00022692"/>
    </source>
</evidence>
<feature type="transmembrane region" description="Helical" evidence="5">
    <location>
        <begin position="26"/>
        <end position="52"/>
    </location>
</feature>
<comment type="caution">
    <text evidence="7">The sequence shown here is derived from an EMBL/GenBank/DDBJ whole genome shotgun (WGS) entry which is preliminary data.</text>
</comment>
<dbReference type="AlphaFoldDB" id="A0AAW9JV36"/>
<reference evidence="7" key="1">
    <citation type="submission" date="2023-08" db="EMBL/GenBank/DDBJ databases">
        <title>Genomic characterization of piscicolin 126 produced by Carnobacterium maltaromaticum CM22 strain isolated from salmon (Salmo salar).</title>
        <authorList>
            <person name="Gonzalez-Gragera E."/>
            <person name="Garcia-Lopez J.D."/>
            <person name="Teso-Perez C."/>
            <person name="Gimenez-Hernandez I."/>
            <person name="Peralta-Sanchez J.M."/>
            <person name="Valdivia E."/>
            <person name="Montalban-Lopez M."/>
            <person name="Martin-Platero A.M."/>
            <person name="Banos A."/>
            <person name="Martinez-Bueno M."/>
        </authorList>
    </citation>
    <scope>NUCLEOTIDE SEQUENCE</scope>
    <source>
        <strain evidence="7">CM22</strain>
    </source>
</reference>
<evidence type="ECO:0000256" key="4">
    <source>
        <dbReference type="ARBA" id="ARBA00023136"/>
    </source>
</evidence>
<dbReference type="RefSeq" id="WP_322809236.1">
    <property type="nucleotide sequence ID" value="NZ_JAVBVO010000003.1"/>
</dbReference>
<accession>A0AAW9JV36</accession>
<evidence type="ECO:0000256" key="5">
    <source>
        <dbReference type="SAM" id="Phobius"/>
    </source>
</evidence>
<feature type="transmembrane region" description="Helical" evidence="5">
    <location>
        <begin position="72"/>
        <end position="94"/>
    </location>
</feature>
<protein>
    <submittedName>
        <fullName evidence="7">GtrA family protein</fullName>
    </submittedName>
</protein>
<organism evidence="7 8">
    <name type="scientific">Carnobacterium maltaromaticum</name>
    <name type="common">Carnobacterium piscicola</name>
    <dbReference type="NCBI Taxonomy" id="2751"/>
    <lineage>
        <taxon>Bacteria</taxon>
        <taxon>Bacillati</taxon>
        <taxon>Bacillota</taxon>
        <taxon>Bacilli</taxon>
        <taxon>Lactobacillales</taxon>
        <taxon>Carnobacteriaceae</taxon>
        <taxon>Carnobacterium</taxon>
    </lineage>
</organism>
<keyword evidence="2 5" id="KW-0812">Transmembrane</keyword>
<sequence length="171" mass="19492">METKKQKGLVTAIKNFKAKHPDLFEFILFNIMSNVATIVNFIVLWIGTGFLFSQLAGINFHWFIFNYSTTEGGLGSFLSFLLAYVCAQIVNFFVQRKFVFSATIEIRKVLPLYILTVVFAGLISVWLPPHIIKLTQPFIHGLAPTLANVVNIVLQVVINYPMMKFKIMKKE</sequence>
<gene>
    <name evidence="7" type="ORF">RAK27_12240</name>
</gene>
<evidence type="ECO:0000313" key="8">
    <source>
        <dbReference type="Proteomes" id="UP001290462"/>
    </source>
</evidence>
<dbReference type="InterPro" id="IPR007267">
    <property type="entry name" value="GtrA_DPMS_TM"/>
</dbReference>
<evidence type="ECO:0000256" key="1">
    <source>
        <dbReference type="ARBA" id="ARBA00004141"/>
    </source>
</evidence>